<feature type="domain" description="Cadherin-like beta-sandwich-like" evidence="1">
    <location>
        <begin position="660"/>
        <end position="759"/>
    </location>
</feature>
<evidence type="ECO:0000313" key="3">
    <source>
        <dbReference type="Proteomes" id="UP001179121"/>
    </source>
</evidence>
<sequence length="870" mass="89171">MLKVFVDAAAGWNRQVKPRQGGRSAWWRGGAAFILLVTALTGCIPSSDAPPGPNRAADLANLELSEGALSPAFGPDELNYTVSVGSNTASITITPTLADARATVKINNQSATSGQPFGPINLELGTNPPITILVDGPGISKTYTIVVTRAPNADLEKLELSAGVLEPAFDPNKTTYEVKTGFTTPDTMVTAAVADDTSSLTINGTAVNSGQPFGPITLSVGSSNLILIRVTAANGVTKDYQVTVLRTGTTNLATLSASATAIAFNANTFTYNVSTGFTTDQTTITATPVDDTASVTVNLQGPVLGGGTYGPFPLALGPNTFTIVVTSPTVASKTYTVTITRQPPSTNANLSNLTVNPPGGTVTGFNPGNLGPYTVTVASDQTSVTVAGFLEDQKARLTINNVPANSGQGISVTLASPAPSSTPVNVTVVSESGNVQTYGLIINRAAPASSNANLLSLAVSPGQLQPDFSPGTTNYNASVASDVIGIIFTAAPQDGGATMTISLNNGSPSQLAAGQNFIVQPLQVGNNSVRIRVTAPAGNTKDYITTVNRATPPSTNALLQTLTVNPPSSSNLIAAGVFTYNVTVPFSVTSTTITAVPQVNPGATVTFIYQSSTQTGSPFQVTGLVEGLNTVTVRVTAPAGNTQDYTVRITRETASGNNNLSNLVVSAGTLNPNNVPFNPSITSYTVSVPNTTASTTVTASLQEPTTATMTLSVNNGTPSNLQHNVPSSSIALAVGDTKLDIVVRAQNGTLKTYTVTVTRAAALSSNNNLSALSVSAGTLNPNNVPFNPSITSYTVSVPNTTASTTVTASLQEPTTATMTLSVNNGTPSNLQHNVPSSSIALAVGDTKLDIVVRAQNGTLKTYTVTVTRNP</sequence>
<dbReference type="InterPro" id="IPR025883">
    <property type="entry name" value="Cadherin-like_domain"/>
</dbReference>
<evidence type="ECO:0000259" key="1">
    <source>
        <dbReference type="Pfam" id="PF12733"/>
    </source>
</evidence>
<feature type="domain" description="Cadherin-like beta-sandwich-like" evidence="1">
    <location>
        <begin position="350"/>
        <end position="444"/>
    </location>
</feature>
<feature type="domain" description="Cadherin-like beta-sandwich-like" evidence="1">
    <location>
        <begin position="456"/>
        <end position="549"/>
    </location>
</feature>
<feature type="domain" description="Cadherin-like beta-sandwich-like" evidence="1">
    <location>
        <begin position="769"/>
        <end position="868"/>
    </location>
</feature>
<feature type="domain" description="Cadherin-like beta-sandwich-like" evidence="1">
    <location>
        <begin position="257"/>
        <end position="342"/>
    </location>
</feature>
<dbReference type="KEGG" id="nti:DNFV4_03941"/>
<gene>
    <name evidence="2" type="ORF">DNFV4_03941</name>
</gene>
<organism evidence="2 3">
    <name type="scientific">Nitrospira tepida</name>
    <dbReference type="NCBI Taxonomy" id="2973512"/>
    <lineage>
        <taxon>Bacteria</taxon>
        <taxon>Pseudomonadati</taxon>
        <taxon>Nitrospirota</taxon>
        <taxon>Nitrospiria</taxon>
        <taxon>Nitrospirales</taxon>
        <taxon>Nitrospiraceae</taxon>
        <taxon>Nitrospira</taxon>
    </lineage>
</organism>
<feature type="domain" description="Cadherin-like beta-sandwich-like" evidence="1">
    <location>
        <begin position="575"/>
        <end position="652"/>
    </location>
</feature>
<dbReference type="AlphaFoldDB" id="A0AA86N2K6"/>
<dbReference type="RefSeq" id="WP_289270772.1">
    <property type="nucleotide sequence ID" value="NZ_OX365700.1"/>
</dbReference>
<dbReference type="Pfam" id="PF12733">
    <property type="entry name" value="Cadherin-like"/>
    <property type="match status" value="8"/>
</dbReference>
<accession>A0AA86N2K6</accession>
<dbReference type="EMBL" id="OX365700">
    <property type="protein sequence ID" value="CAI4033504.1"/>
    <property type="molecule type" value="Genomic_DNA"/>
</dbReference>
<feature type="domain" description="Cadherin-like beta-sandwich-like" evidence="1">
    <location>
        <begin position="161"/>
        <end position="246"/>
    </location>
</feature>
<feature type="domain" description="Cadherin-like beta-sandwich-like" evidence="1">
    <location>
        <begin position="60"/>
        <end position="149"/>
    </location>
</feature>
<reference evidence="2" key="1">
    <citation type="submission" date="2022-10" db="EMBL/GenBank/DDBJ databases">
        <authorList>
            <person name="Koch H."/>
        </authorList>
    </citation>
    <scope>NUCLEOTIDE SEQUENCE</scope>
    <source>
        <strain evidence="2">DNF</strain>
    </source>
</reference>
<dbReference type="Proteomes" id="UP001179121">
    <property type="component" value="Chromosome"/>
</dbReference>
<protein>
    <recommendedName>
        <fullName evidence="1">Cadherin-like beta-sandwich-like domain-containing protein</fullName>
    </recommendedName>
</protein>
<keyword evidence="3" id="KW-1185">Reference proteome</keyword>
<proteinExistence type="predicted"/>
<name>A0AA86N2K6_9BACT</name>
<evidence type="ECO:0000313" key="2">
    <source>
        <dbReference type="EMBL" id="CAI4033504.1"/>
    </source>
</evidence>